<dbReference type="Gramene" id="TraesCS1A02G035500.2">
    <property type="protein sequence ID" value="TraesCS1A02G035500.2"/>
    <property type="gene ID" value="TraesCS1A02G035500"/>
</dbReference>
<sequence>MYYMQKMFIQDIFPSWLYVCCTYMPTSSTGKKISARIKSQTYFSFFRSLSILCPELNSVLFAATAKSSYRWGYRGCQDGQRIGIEFAELARTDHDLVTFAIEGTVYLWSPVDLMTLASATANATDLLKITEAWVDGVLVFSFCFDLVKLATYG</sequence>
<reference evidence="1" key="1">
    <citation type="submission" date="2018-08" db="EMBL/GenBank/DDBJ databases">
        <authorList>
            <person name="Rossello M."/>
        </authorList>
    </citation>
    <scope>NUCLEOTIDE SEQUENCE [LARGE SCALE GENOMIC DNA]</scope>
    <source>
        <strain evidence="1">cv. Chinese Spring</strain>
    </source>
</reference>
<dbReference type="EnsemblPlants" id="TraesCS1A02G035500.2">
    <property type="protein sequence ID" value="TraesCS1A02G035500.2"/>
    <property type="gene ID" value="TraesCS1A02G035500"/>
</dbReference>
<accession>A0A3B5XU59</accession>
<protein>
    <submittedName>
        <fullName evidence="1">Uncharacterized protein</fullName>
    </submittedName>
</protein>
<dbReference type="AlphaFoldDB" id="A0A3B5XU59"/>
<organism evidence="1">
    <name type="scientific">Triticum aestivum</name>
    <name type="common">Wheat</name>
    <dbReference type="NCBI Taxonomy" id="4565"/>
    <lineage>
        <taxon>Eukaryota</taxon>
        <taxon>Viridiplantae</taxon>
        <taxon>Streptophyta</taxon>
        <taxon>Embryophyta</taxon>
        <taxon>Tracheophyta</taxon>
        <taxon>Spermatophyta</taxon>
        <taxon>Magnoliopsida</taxon>
        <taxon>Liliopsida</taxon>
        <taxon>Poales</taxon>
        <taxon>Poaceae</taxon>
        <taxon>BOP clade</taxon>
        <taxon>Pooideae</taxon>
        <taxon>Triticodae</taxon>
        <taxon>Triticeae</taxon>
        <taxon>Triticinae</taxon>
        <taxon>Triticum</taxon>
    </lineage>
</organism>
<name>A0A3B5XU59_WHEAT</name>
<reference evidence="1" key="2">
    <citation type="submission" date="2018-10" db="UniProtKB">
        <authorList>
            <consortium name="EnsemblPlants"/>
        </authorList>
    </citation>
    <scope>IDENTIFICATION</scope>
</reference>
<dbReference type="Proteomes" id="UP000019116">
    <property type="component" value="Chromosome 1A"/>
</dbReference>
<dbReference type="OrthoDB" id="10563381at2759"/>
<keyword evidence="2" id="KW-1185">Reference proteome</keyword>
<dbReference type="Gramene" id="TraesCS1A03G0081900.2">
    <property type="protein sequence ID" value="TraesCS1A03G0081900.2.CDS"/>
    <property type="gene ID" value="TraesCS1A03G0081900"/>
</dbReference>
<evidence type="ECO:0000313" key="1">
    <source>
        <dbReference type="EnsemblPlants" id="TraesCS1A02G035500.2"/>
    </source>
</evidence>
<evidence type="ECO:0000313" key="2">
    <source>
        <dbReference type="Proteomes" id="UP000019116"/>
    </source>
</evidence>
<gene>
    <name evidence="1" type="primary">LOC123187184</name>
</gene>
<proteinExistence type="predicted"/>